<evidence type="ECO:0000256" key="8">
    <source>
        <dbReference type="ARBA" id="ARBA00022840"/>
    </source>
</evidence>
<evidence type="ECO:0000256" key="10">
    <source>
        <dbReference type="HAMAP-Rule" id="MF_00165"/>
    </source>
</evidence>
<evidence type="ECO:0000256" key="5">
    <source>
        <dbReference type="ARBA" id="ARBA00022727"/>
    </source>
</evidence>
<keyword evidence="5 10" id="KW-0545">Nucleotide biosynthesis</keyword>
<keyword evidence="6 10" id="KW-0547">Nucleotide-binding</keyword>
<dbReference type="Pfam" id="PF02223">
    <property type="entry name" value="Thymidylate_kin"/>
    <property type="match status" value="1"/>
</dbReference>
<dbReference type="PROSITE" id="PS01331">
    <property type="entry name" value="THYMIDYLATE_KINASE"/>
    <property type="match status" value="1"/>
</dbReference>
<dbReference type="SUPFAM" id="SSF52540">
    <property type="entry name" value="P-loop containing nucleoside triphosphate hydrolases"/>
    <property type="match status" value="1"/>
</dbReference>
<accession>A0A7G5FH50</accession>
<dbReference type="PANTHER" id="PTHR10344:SF4">
    <property type="entry name" value="UMP-CMP KINASE 2, MITOCHONDRIAL"/>
    <property type="match status" value="1"/>
</dbReference>
<dbReference type="PANTHER" id="PTHR10344">
    <property type="entry name" value="THYMIDYLATE KINASE"/>
    <property type="match status" value="1"/>
</dbReference>
<proteinExistence type="inferred from homology"/>
<dbReference type="InterPro" id="IPR027417">
    <property type="entry name" value="P-loop_NTPase"/>
</dbReference>
<dbReference type="EMBL" id="CP059833">
    <property type="protein sequence ID" value="QMV85941.1"/>
    <property type="molecule type" value="Genomic_DNA"/>
</dbReference>
<dbReference type="CDD" id="cd01672">
    <property type="entry name" value="TMPK"/>
    <property type="match status" value="1"/>
</dbReference>
<dbReference type="HAMAP" id="MF_00165">
    <property type="entry name" value="Thymidylate_kinase"/>
    <property type="match status" value="1"/>
</dbReference>
<protein>
    <recommendedName>
        <fullName evidence="3 10">Thymidylate kinase</fullName>
        <ecNumber evidence="2 10">2.7.4.9</ecNumber>
    </recommendedName>
    <alternativeName>
        <fullName evidence="10">dTMP kinase</fullName>
    </alternativeName>
</protein>
<keyword evidence="7 10" id="KW-0418">Kinase</keyword>
<organism evidence="12 13">
    <name type="scientific">Corynebacterium hindlerae</name>
    <dbReference type="NCBI Taxonomy" id="699041"/>
    <lineage>
        <taxon>Bacteria</taxon>
        <taxon>Bacillati</taxon>
        <taxon>Actinomycetota</taxon>
        <taxon>Actinomycetes</taxon>
        <taxon>Mycobacteriales</taxon>
        <taxon>Corynebacteriaceae</taxon>
        <taxon>Corynebacterium</taxon>
    </lineage>
</organism>
<dbReference type="GO" id="GO:0005829">
    <property type="term" value="C:cytosol"/>
    <property type="evidence" value="ECO:0007669"/>
    <property type="project" value="TreeGrafter"/>
</dbReference>
<feature type="domain" description="Thymidylate kinase-like" evidence="11">
    <location>
        <begin position="5"/>
        <end position="155"/>
    </location>
</feature>
<evidence type="ECO:0000256" key="4">
    <source>
        <dbReference type="ARBA" id="ARBA00022679"/>
    </source>
</evidence>
<dbReference type="RefSeq" id="WP_182386756.1">
    <property type="nucleotide sequence ID" value="NZ_CP059833.1"/>
</dbReference>
<comment type="function">
    <text evidence="10">Phosphorylation of dTMP to form dTDP in both de novo and salvage pathways of dTTP synthesis.</text>
</comment>
<dbReference type="GO" id="GO:0004798">
    <property type="term" value="F:dTMP kinase activity"/>
    <property type="evidence" value="ECO:0007669"/>
    <property type="project" value="UniProtKB-UniRule"/>
</dbReference>
<dbReference type="InterPro" id="IPR018094">
    <property type="entry name" value="Thymidylate_kinase"/>
</dbReference>
<dbReference type="GO" id="GO:0006235">
    <property type="term" value="P:dTTP biosynthetic process"/>
    <property type="evidence" value="ECO:0007669"/>
    <property type="project" value="UniProtKB-UniRule"/>
</dbReference>
<evidence type="ECO:0000256" key="7">
    <source>
        <dbReference type="ARBA" id="ARBA00022777"/>
    </source>
</evidence>
<evidence type="ECO:0000313" key="13">
    <source>
        <dbReference type="Proteomes" id="UP000515570"/>
    </source>
</evidence>
<dbReference type="InterPro" id="IPR018095">
    <property type="entry name" value="Thymidylate_kin_CS"/>
</dbReference>
<evidence type="ECO:0000256" key="3">
    <source>
        <dbReference type="ARBA" id="ARBA00017144"/>
    </source>
</evidence>
<dbReference type="InterPro" id="IPR039430">
    <property type="entry name" value="Thymidylate_kin-like_dom"/>
</dbReference>
<gene>
    <name evidence="10" type="primary">tmk</name>
    <name evidence="12" type="ORF">HW450_04265</name>
</gene>
<name>A0A7G5FH50_9CORY</name>
<sequence length="209" mass="22803">MIICVEGIDGAGKNTLTRALTAQIKAQQLAFPRYEESIHAQLAARGLRGDMGDLTDSAYAMATLFALDRHGVVDKLRAATTSDDILLLDRYVASNAAYSWARTEDETIVDWIADLEFGTLGLPRPDLQVLLDTSVELAAQRAESRAQADETRAKDLYESDGGLQARTCAAYRRLASASWASPWLVAQPNEAPDQLADRIIAHISAQKNL</sequence>
<evidence type="ECO:0000256" key="9">
    <source>
        <dbReference type="ARBA" id="ARBA00048743"/>
    </source>
</evidence>
<dbReference type="Proteomes" id="UP000515570">
    <property type="component" value="Chromosome"/>
</dbReference>
<comment type="catalytic activity">
    <reaction evidence="9 10">
        <text>dTMP + ATP = dTDP + ADP</text>
        <dbReference type="Rhea" id="RHEA:13517"/>
        <dbReference type="ChEBI" id="CHEBI:30616"/>
        <dbReference type="ChEBI" id="CHEBI:58369"/>
        <dbReference type="ChEBI" id="CHEBI:63528"/>
        <dbReference type="ChEBI" id="CHEBI:456216"/>
        <dbReference type="EC" id="2.7.4.9"/>
    </reaction>
</comment>
<dbReference type="Gene3D" id="3.40.50.300">
    <property type="entry name" value="P-loop containing nucleotide triphosphate hydrolases"/>
    <property type="match status" value="1"/>
</dbReference>
<dbReference type="AlphaFoldDB" id="A0A7G5FH50"/>
<evidence type="ECO:0000313" key="12">
    <source>
        <dbReference type="EMBL" id="QMV85941.1"/>
    </source>
</evidence>
<keyword evidence="13" id="KW-1185">Reference proteome</keyword>
<evidence type="ECO:0000256" key="1">
    <source>
        <dbReference type="ARBA" id="ARBA00009776"/>
    </source>
</evidence>
<evidence type="ECO:0000259" key="11">
    <source>
        <dbReference type="Pfam" id="PF02223"/>
    </source>
</evidence>
<comment type="similarity">
    <text evidence="1 10">Belongs to the thymidylate kinase family.</text>
</comment>
<dbReference type="GO" id="GO:0005524">
    <property type="term" value="F:ATP binding"/>
    <property type="evidence" value="ECO:0007669"/>
    <property type="project" value="UniProtKB-UniRule"/>
</dbReference>
<dbReference type="GO" id="GO:0006233">
    <property type="term" value="P:dTDP biosynthetic process"/>
    <property type="evidence" value="ECO:0007669"/>
    <property type="project" value="InterPro"/>
</dbReference>
<dbReference type="NCBIfam" id="NF005923">
    <property type="entry name" value="PRK07933.1"/>
    <property type="match status" value="1"/>
</dbReference>
<keyword evidence="8 10" id="KW-0067">ATP-binding</keyword>
<evidence type="ECO:0000256" key="6">
    <source>
        <dbReference type="ARBA" id="ARBA00022741"/>
    </source>
</evidence>
<keyword evidence="4 10" id="KW-0808">Transferase</keyword>
<reference evidence="12 13" key="1">
    <citation type="submission" date="2020-07" db="EMBL/GenBank/DDBJ databases">
        <title>non toxigenic Corynebacterium sp. nov from a clinical source.</title>
        <authorList>
            <person name="Bernier A.-M."/>
            <person name="Bernard K."/>
        </authorList>
    </citation>
    <scope>NUCLEOTIDE SEQUENCE [LARGE SCALE GENOMIC DNA]</scope>
    <source>
        <strain evidence="13">NML 93-0612</strain>
    </source>
</reference>
<evidence type="ECO:0000256" key="2">
    <source>
        <dbReference type="ARBA" id="ARBA00012980"/>
    </source>
</evidence>
<dbReference type="EC" id="2.7.4.9" evidence="2 10"/>
<dbReference type="GO" id="GO:0006227">
    <property type="term" value="P:dUDP biosynthetic process"/>
    <property type="evidence" value="ECO:0007669"/>
    <property type="project" value="TreeGrafter"/>
</dbReference>
<comment type="caution">
    <text evidence="10">Lacks conserved residue(s) required for the propagation of feature annotation.</text>
</comment>